<proteinExistence type="predicted"/>
<evidence type="ECO:0000313" key="3">
    <source>
        <dbReference type="EMBL" id="KAJ1530490.1"/>
    </source>
</evidence>
<gene>
    <name evidence="3" type="ORF">ONE63_005388</name>
</gene>
<keyword evidence="2" id="KW-0732">Signal</keyword>
<dbReference type="AlphaFoldDB" id="A0AAV7XYR9"/>
<comment type="caution">
    <text evidence="3">The sequence shown here is derived from an EMBL/GenBank/DDBJ whole genome shotgun (WGS) entry which is preliminary data.</text>
</comment>
<name>A0AAV7XYR9_9NEOP</name>
<evidence type="ECO:0000256" key="2">
    <source>
        <dbReference type="SAM" id="SignalP"/>
    </source>
</evidence>
<keyword evidence="4" id="KW-1185">Reference proteome</keyword>
<dbReference type="EMBL" id="JAPTSV010000002">
    <property type="protein sequence ID" value="KAJ1530490.1"/>
    <property type="molecule type" value="Genomic_DNA"/>
</dbReference>
<feature type="signal peptide" evidence="2">
    <location>
        <begin position="1"/>
        <end position="23"/>
    </location>
</feature>
<evidence type="ECO:0000256" key="1">
    <source>
        <dbReference type="SAM" id="MobiDB-lite"/>
    </source>
</evidence>
<organism evidence="3 4">
    <name type="scientific">Megalurothrips usitatus</name>
    <name type="common">bean blossom thrips</name>
    <dbReference type="NCBI Taxonomy" id="439358"/>
    <lineage>
        <taxon>Eukaryota</taxon>
        <taxon>Metazoa</taxon>
        <taxon>Ecdysozoa</taxon>
        <taxon>Arthropoda</taxon>
        <taxon>Hexapoda</taxon>
        <taxon>Insecta</taxon>
        <taxon>Pterygota</taxon>
        <taxon>Neoptera</taxon>
        <taxon>Paraneoptera</taxon>
        <taxon>Thysanoptera</taxon>
        <taxon>Terebrantia</taxon>
        <taxon>Thripoidea</taxon>
        <taxon>Thripidae</taxon>
        <taxon>Megalurothrips</taxon>
    </lineage>
</organism>
<feature type="chain" id="PRO_5043496526" evidence="2">
    <location>
        <begin position="24"/>
        <end position="90"/>
    </location>
</feature>
<dbReference type="Proteomes" id="UP001075354">
    <property type="component" value="Chromosome 2"/>
</dbReference>
<protein>
    <submittedName>
        <fullName evidence="3">Uncharacterized protein</fullName>
    </submittedName>
</protein>
<accession>A0AAV7XYR9</accession>
<feature type="region of interest" description="Disordered" evidence="1">
    <location>
        <begin position="23"/>
        <end position="42"/>
    </location>
</feature>
<reference evidence="3" key="1">
    <citation type="submission" date="2022-12" db="EMBL/GenBank/DDBJ databases">
        <title>Chromosome-level genome assembly of the bean flower thrips Megalurothrips usitatus.</title>
        <authorList>
            <person name="Ma L."/>
            <person name="Liu Q."/>
            <person name="Li H."/>
            <person name="Cai W."/>
        </authorList>
    </citation>
    <scope>NUCLEOTIDE SEQUENCE</scope>
    <source>
        <strain evidence="3">Cailab_2022a</strain>
    </source>
</reference>
<evidence type="ECO:0000313" key="4">
    <source>
        <dbReference type="Proteomes" id="UP001075354"/>
    </source>
</evidence>
<sequence length="90" mass="9604">MRRSAALLLAVAVLAVVLRVSAAAPSRGGGDTTAGSSRDPPMQIIDIDVTDDVRNALECDAVECSRLCRARQGYRSGYCTFPEDHCACFI</sequence>